<proteinExistence type="predicted"/>
<dbReference type="KEGG" id="ssan:NX02_04015"/>
<reference evidence="1 2" key="1">
    <citation type="submission" date="2013-07" db="EMBL/GenBank/DDBJ databases">
        <title>Completed genome of Sphingomonas sanxanigenens NX02.</title>
        <authorList>
            <person name="Ma T."/>
            <person name="Huang H."/>
            <person name="Wu M."/>
            <person name="Li X."/>
            <person name="Li G."/>
        </authorList>
    </citation>
    <scope>NUCLEOTIDE SEQUENCE [LARGE SCALE GENOMIC DNA]</scope>
    <source>
        <strain evidence="1 2">NX02</strain>
    </source>
</reference>
<dbReference type="PATRIC" id="fig|1123269.5.peg.786"/>
<organism evidence="1 2">
    <name type="scientific">Sphingomonas sanxanigenens DSM 19645 = NX02</name>
    <dbReference type="NCBI Taxonomy" id="1123269"/>
    <lineage>
        <taxon>Bacteria</taxon>
        <taxon>Pseudomonadati</taxon>
        <taxon>Pseudomonadota</taxon>
        <taxon>Alphaproteobacteria</taxon>
        <taxon>Sphingomonadales</taxon>
        <taxon>Sphingomonadaceae</taxon>
        <taxon>Sphingomonas</taxon>
    </lineage>
</organism>
<dbReference type="EMBL" id="CP006644">
    <property type="protein sequence ID" value="AHE52556.1"/>
    <property type="molecule type" value="Genomic_DNA"/>
</dbReference>
<dbReference type="HOGENOM" id="CLU_2845466_0_0_5"/>
<evidence type="ECO:0000313" key="1">
    <source>
        <dbReference type="EMBL" id="AHE52556.1"/>
    </source>
</evidence>
<name>W0A685_9SPHN</name>
<dbReference type="eggNOG" id="ENOG5030AU8">
    <property type="taxonomic scope" value="Bacteria"/>
</dbReference>
<sequence>MKAFSMSKTIKLALSSDEVEILVDALEADQESYVEAIKEARGNNNRADVATFTEAAERIKALMEKLRALVD</sequence>
<dbReference type="Proteomes" id="UP000018851">
    <property type="component" value="Chromosome"/>
</dbReference>
<evidence type="ECO:0000313" key="2">
    <source>
        <dbReference type="Proteomes" id="UP000018851"/>
    </source>
</evidence>
<dbReference type="STRING" id="1123269.NX02_04015"/>
<dbReference type="AlphaFoldDB" id="W0A685"/>
<keyword evidence="2" id="KW-1185">Reference proteome</keyword>
<protein>
    <submittedName>
        <fullName evidence="1">Uncharacterized protein</fullName>
    </submittedName>
</protein>
<gene>
    <name evidence="1" type="ORF">NX02_04015</name>
</gene>
<accession>W0A685</accession>